<evidence type="ECO:0000259" key="5">
    <source>
        <dbReference type="Pfam" id="PF16656"/>
    </source>
</evidence>
<dbReference type="Pfam" id="PF16656">
    <property type="entry name" value="Pur_ac_phosph_N"/>
    <property type="match status" value="1"/>
</dbReference>
<dbReference type="InterPro" id="IPR039331">
    <property type="entry name" value="PAPs-like"/>
</dbReference>
<dbReference type="GO" id="GO:0046872">
    <property type="term" value="F:metal ion binding"/>
    <property type="evidence" value="ECO:0007669"/>
    <property type="project" value="InterPro"/>
</dbReference>
<dbReference type="InterPro" id="IPR008963">
    <property type="entry name" value="Purple_acid_Pase-like_N"/>
</dbReference>
<accession>A0AAV6X6J9</accession>
<proteinExistence type="predicted"/>
<dbReference type="PANTHER" id="PTHR22953">
    <property type="entry name" value="ACID PHOSPHATASE RELATED"/>
    <property type="match status" value="1"/>
</dbReference>
<dbReference type="Gene3D" id="3.60.21.10">
    <property type="match status" value="1"/>
</dbReference>
<evidence type="ECO:0000256" key="1">
    <source>
        <dbReference type="ARBA" id="ARBA00022729"/>
    </source>
</evidence>
<evidence type="ECO:0008006" key="8">
    <source>
        <dbReference type="Google" id="ProtNLM"/>
    </source>
</evidence>
<feature type="domain" description="Purple acid phosphatase C-terminal" evidence="4">
    <location>
        <begin position="272"/>
        <end position="330"/>
    </location>
</feature>
<keyword evidence="2" id="KW-0378">Hydrolase</keyword>
<evidence type="ECO:0000313" key="6">
    <source>
        <dbReference type="EMBL" id="KAG8376242.1"/>
    </source>
</evidence>
<organism evidence="6 7">
    <name type="scientific">Buddleja alternifolia</name>
    <dbReference type="NCBI Taxonomy" id="168488"/>
    <lineage>
        <taxon>Eukaryota</taxon>
        <taxon>Viridiplantae</taxon>
        <taxon>Streptophyta</taxon>
        <taxon>Embryophyta</taxon>
        <taxon>Tracheophyta</taxon>
        <taxon>Spermatophyta</taxon>
        <taxon>Magnoliopsida</taxon>
        <taxon>eudicotyledons</taxon>
        <taxon>Gunneridae</taxon>
        <taxon>Pentapetalae</taxon>
        <taxon>asterids</taxon>
        <taxon>lamiids</taxon>
        <taxon>Lamiales</taxon>
        <taxon>Scrophulariaceae</taxon>
        <taxon>Buddlejeae</taxon>
        <taxon>Buddleja</taxon>
    </lineage>
</organism>
<dbReference type="InterPro" id="IPR015914">
    <property type="entry name" value="PAPs_N"/>
</dbReference>
<gene>
    <name evidence="6" type="ORF">BUALT_Bualt09G0042700</name>
</gene>
<feature type="signal peptide" evidence="3">
    <location>
        <begin position="1"/>
        <end position="26"/>
    </location>
</feature>
<evidence type="ECO:0000256" key="3">
    <source>
        <dbReference type="SAM" id="SignalP"/>
    </source>
</evidence>
<dbReference type="SUPFAM" id="SSF56300">
    <property type="entry name" value="Metallo-dependent phosphatases"/>
    <property type="match status" value="1"/>
</dbReference>
<dbReference type="CDD" id="cd00839">
    <property type="entry name" value="MPP_PAPs"/>
    <property type="match status" value="1"/>
</dbReference>
<dbReference type="InterPro" id="IPR041792">
    <property type="entry name" value="MPP_PAP"/>
</dbReference>
<dbReference type="Pfam" id="PF14008">
    <property type="entry name" value="Metallophos_C"/>
    <property type="match status" value="1"/>
</dbReference>
<name>A0AAV6X6J9_9LAMI</name>
<dbReference type="AlphaFoldDB" id="A0AAV6X6J9"/>
<dbReference type="InterPro" id="IPR025733">
    <property type="entry name" value="PAPs_C"/>
</dbReference>
<reference evidence="6" key="1">
    <citation type="submission" date="2019-10" db="EMBL/GenBank/DDBJ databases">
        <authorList>
            <person name="Zhang R."/>
            <person name="Pan Y."/>
            <person name="Wang J."/>
            <person name="Ma R."/>
            <person name="Yu S."/>
        </authorList>
    </citation>
    <scope>NUCLEOTIDE SEQUENCE</scope>
    <source>
        <strain evidence="6">LA-IB0</strain>
        <tissue evidence="6">Leaf</tissue>
    </source>
</reference>
<dbReference type="InterPro" id="IPR029052">
    <property type="entry name" value="Metallo-depent_PP-like"/>
</dbReference>
<comment type="caution">
    <text evidence="6">The sequence shown here is derived from an EMBL/GenBank/DDBJ whole genome shotgun (WGS) entry which is preliminary data.</text>
</comment>
<dbReference type="Proteomes" id="UP000826271">
    <property type="component" value="Unassembled WGS sequence"/>
</dbReference>
<evidence type="ECO:0000259" key="4">
    <source>
        <dbReference type="Pfam" id="PF14008"/>
    </source>
</evidence>
<evidence type="ECO:0000256" key="2">
    <source>
        <dbReference type="ARBA" id="ARBA00022801"/>
    </source>
</evidence>
<protein>
    <recommendedName>
        <fullName evidence="8">Acid phosphatase</fullName>
    </recommendedName>
</protein>
<dbReference type="PANTHER" id="PTHR22953:SF86">
    <property type="entry name" value="PURPLE ACID PHOSPHATASE 10"/>
    <property type="match status" value="1"/>
</dbReference>
<keyword evidence="1 3" id="KW-0732">Signal</keyword>
<feature type="domain" description="Purple acid phosphatase N-terminal" evidence="5">
    <location>
        <begin position="56"/>
        <end position="131"/>
    </location>
</feature>
<evidence type="ECO:0000313" key="7">
    <source>
        <dbReference type="Proteomes" id="UP000826271"/>
    </source>
</evidence>
<dbReference type="GO" id="GO:0003993">
    <property type="term" value="F:acid phosphatase activity"/>
    <property type="evidence" value="ECO:0007669"/>
    <property type="project" value="UniProtKB-EC"/>
</dbReference>
<sequence>MAHTSGMWVATAFCLCLLNFAGTCNAGITSKYVRKLYASQEIPKEYFPSPPGFNAPEQVHITQGDYEGRSMIISWVTPLHPNPNVVTYWEAKNGHKHSHKHRAHAKTTTYRYYNYTSGFIHHATIRRLKEENTPFKPYMHRYHVPYKAAKSTSPLWYSIKRASAHIIVLSSYSAYGKYTPQYNWLQQELAKVNRSLTPWLIVLVHSPWYNSNNYHYMEGESMRVMFEPWLVQNKVDIVFAGHVHSYERSHRISNVQYNITNGLSAPVKDASAPVYITIGDGGNIEGIANNFSDPQPSYSAFREASFGHAMLEIKNRTHAYYTWHRNQDGERTAADSTWFYNRYWYPHEEPTSSMV</sequence>
<keyword evidence="7" id="KW-1185">Reference proteome</keyword>
<feature type="chain" id="PRO_5045113628" description="Acid phosphatase" evidence="3">
    <location>
        <begin position="27"/>
        <end position="355"/>
    </location>
</feature>
<dbReference type="SUPFAM" id="SSF49363">
    <property type="entry name" value="Purple acid phosphatase, N-terminal domain"/>
    <property type="match status" value="1"/>
</dbReference>
<dbReference type="EMBL" id="WHWC01000009">
    <property type="protein sequence ID" value="KAG8376242.1"/>
    <property type="molecule type" value="Genomic_DNA"/>
</dbReference>